<protein>
    <recommendedName>
        <fullName evidence="4">SGNH/GDSL hydrolase family protein</fullName>
    </recommendedName>
</protein>
<reference evidence="2" key="2">
    <citation type="submission" date="2020-09" db="EMBL/GenBank/DDBJ databases">
        <authorList>
            <person name="Sun Q."/>
            <person name="Zhou Y."/>
        </authorList>
    </citation>
    <scope>NUCLEOTIDE SEQUENCE</scope>
    <source>
        <strain evidence="2">CGMCC 1.15958</strain>
    </source>
</reference>
<keyword evidence="3" id="KW-1185">Reference proteome</keyword>
<evidence type="ECO:0000313" key="3">
    <source>
        <dbReference type="Proteomes" id="UP000609064"/>
    </source>
</evidence>
<dbReference type="InterPro" id="IPR036514">
    <property type="entry name" value="SGNH_hydro_sf"/>
</dbReference>
<accession>A0A916YXJ9</accession>
<dbReference type="AlphaFoldDB" id="A0A916YXJ9"/>
<dbReference type="EMBL" id="BMKK01000006">
    <property type="protein sequence ID" value="GGD66067.1"/>
    <property type="molecule type" value="Genomic_DNA"/>
</dbReference>
<gene>
    <name evidence="2" type="ORF">GCM10011514_32630</name>
</gene>
<dbReference type="GO" id="GO:0016788">
    <property type="term" value="F:hydrolase activity, acting on ester bonds"/>
    <property type="evidence" value="ECO:0007669"/>
    <property type="project" value="UniProtKB-ARBA"/>
</dbReference>
<evidence type="ECO:0008006" key="4">
    <source>
        <dbReference type="Google" id="ProtNLM"/>
    </source>
</evidence>
<dbReference type="Gene3D" id="3.40.50.1110">
    <property type="entry name" value="SGNH hydrolase"/>
    <property type="match status" value="1"/>
</dbReference>
<name>A0A916YXJ9_9BACT</name>
<comment type="caution">
    <text evidence="2">The sequence shown here is derived from an EMBL/GenBank/DDBJ whole genome shotgun (WGS) entry which is preliminary data.</text>
</comment>
<proteinExistence type="predicted"/>
<feature type="region of interest" description="Disordered" evidence="1">
    <location>
        <begin position="99"/>
        <end position="118"/>
    </location>
</feature>
<dbReference type="SUPFAM" id="SSF52266">
    <property type="entry name" value="SGNH hydrolase"/>
    <property type="match status" value="1"/>
</dbReference>
<evidence type="ECO:0000256" key="1">
    <source>
        <dbReference type="SAM" id="MobiDB-lite"/>
    </source>
</evidence>
<organism evidence="2 3">
    <name type="scientific">Emticicia aquatilis</name>
    <dbReference type="NCBI Taxonomy" id="1537369"/>
    <lineage>
        <taxon>Bacteria</taxon>
        <taxon>Pseudomonadati</taxon>
        <taxon>Bacteroidota</taxon>
        <taxon>Cytophagia</taxon>
        <taxon>Cytophagales</taxon>
        <taxon>Leadbetterellaceae</taxon>
        <taxon>Emticicia</taxon>
    </lineage>
</organism>
<reference evidence="2" key="1">
    <citation type="journal article" date="2014" name="Int. J. Syst. Evol. Microbiol.">
        <title>Complete genome sequence of Corynebacterium casei LMG S-19264T (=DSM 44701T), isolated from a smear-ripened cheese.</title>
        <authorList>
            <consortium name="US DOE Joint Genome Institute (JGI-PGF)"/>
            <person name="Walter F."/>
            <person name="Albersmeier A."/>
            <person name="Kalinowski J."/>
            <person name="Ruckert C."/>
        </authorList>
    </citation>
    <scope>NUCLEOTIDE SEQUENCE</scope>
    <source>
        <strain evidence="2">CGMCC 1.15958</strain>
    </source>
</reference>
<sequence>MRVGKVFYDNVIFKIMKKRMGGTPLLPMNIIILSALLIGGCRGNDPVAKPALNTDYSIIDGDTIKTVVFKDYKILKDKDPNGKNYITVGDTIVLYKEPKLHTPPSKDPDLSKLKNNDDPDLKGKPLRYVAIGGSLTAGVRDGGYFNEGILTSYPNLIARQMKLKKFEQPLFDATDYNGFGRKVQTGFNPTGGKVPKLNAISNNLSITISGTDFNFKKVKTVVDNFAIPNGRYHSQGVEGAFYRDLKYQNGILKKYSERFLTNGAGSELLNQKFDIMTFEFGINDVLDYILKGTDYMRSSGLENSYLESDLWFDLLSKKKTLGIILNVPDVLDFPYFTQISYDDVFGGIPNDYIESDAGRIFKDKRKNSTDIIFLPNSRVDSLSSVKVHPALKVGLDNKSLLLGNNFLIKQEIADIRNAPIKLNAELERYSKKVNFRMVDLYSMYKKINDGSFVTDDGVRVNSKNFFSIDGINPTAFGQAVVANEVIKTLNQNYKSEIPLIKTSEYLEVK</sequence>
<dbReference type="Proteomes" id="UP000609064">
    <property type="component" value="Unassembled WGS sequence"/>
</dbReference>
<evidence type="ECO:0000313" key="2">
    <source>
        <dbReference type="EMBL" id="GGD66067.1"/>
    </source>
</evidence>